<comment type="caution">
    <text evidence="6">The sequence shown here is derived from an EMBL/GenBank/DDBJ whole genome shotgun (WGS) entry which is preliminary data.</text>
</comment>
<dbReference type="InterPro" id="IPR015421">
    <property type="entry name" value="PyrdxlP-dep_Trfase_major"/>
</dbReference>
<dbReference type="PIRSF" id="PIRSF000390">
    <property type="entry name" value="PLP_StrS"/>
    <property type="match status" value="1"/>
</dbReference>
<dbReference type="SUPFAM" id="SSF53383">
    <property type="entry name" value="PLP-dependent transferases"/>
    <property type="match status" value="1"/>
</dbReference>
<organism evidence="6 7">
    <name type="scientific">Thermosporothrix hazakensis</name>
    <dbReference type="NCBI Taxonomy" id="644383"/>
    <lineage>
        <taxon>Bacteria</taxon>
        <taxon>Bacillati</taxon>
        <taxon>Chloroflexota</taxon>
        <taxon>Ktedonobacteria</taxon>
        <taxon>Ktedonobacterales</taxon>
        <taxon>Thermosporotrichaceae</taxon>
        <taxon>Thermosporothrix</taxon>
    </lineage>
</organism>
<dbReference type="Gene3D" id="3.90.1150.10">
    <property type="entry name" value="Aspartate Aminotransferase, domain 1"/>
    <property type="match status" value="1"/>
</dbReference>
<dbReference type="RefSeq" id="WP_211325987.1">
    <property type="nucleotide sequence ID" value="NZ_BIFX01000001.1"/>
</dbReference>
<dbReference type="Proteomes" id="UP000248806">
    <property type="component" value="Unassembled WGS sequence"/>
</dbReference>
<comment type="similarity">
    <text evidence="2 5">Belongs to the DegT/DnrJ/EryC1 family.</text>
</comment>
<accession>A0A326UPP5</accession>
<dbReference type="PANTHER" id="PTHR30244:SF36">
    <property type="entry name" value="3-OXO-GLUCOSE-6-PHOSPHATE:GLUTAMATE AMINOTRANSFERASE"/>
    <property type="match status" value="1"/>
</dbReference>
<keyword evidence="7" id="KW-1185">Reference proteome</keyword>
<keyword evidence="1 4" id="KW-0663">Pyridoxal phosphate</keyword>
<dbReference type="FunFam" id="3.40.640.10:FF:000089">
    <property type="entry name" value="Aminotransferase, DegT/DnrJ/EryC1/StrS family"/>
    <property type="match status" value="1"/>
</dbReference>
<dbReference type="GO" id="GO:0000271">
    <property type="term" value="P:polysaccharide biosynthetic process"/>
    <property type="evidence" value="ECO:0007669"/>
    <property type="project" value="TreeGrafter"/>
</dbReference>
<proteinExistence type="inferred from homology"/>
<evidence type="ECO:0000256" key="2">
    <source>
        <dbReference type="ARBA" id="ARBA00037999"/>
    </source>
</evidence>
<dbReference type="GO" id="GO:0030170">
    <property type="term" value="F:pyridoxal phosphate binding"/>
    <property type="evidence" value="ECO:0007669"/>
    <property type="project" value="UniProtKB-ARBA"/>
</dbReference>
<evidence type="ECO:0000313" key="7">
    <source>
        <dbReference type="Proteomes" id="UP000248806"/>
    </source>
</evidence>
<feature type="active site" description="Proton acceptor" evidence="3">
    <location>
        <position position="189"/>
    </location>
</feature>
<gene>
    <name evidence="6" type="ORF">EI42_00329</name>
</gene>
<dbReference type="InterPro" id="IPR000653">
    <property type="entry name" value="DegT/StrS_aminotransferase"/>
</dbReference>
<dbReference type="InterPro" id="IPR015422">
    <property type="entry name" value="PyrdxlP-dep_Trfase_small"/>
</dbReference>
<evidence type="ECO:0000256" key="5">
    <source>
        <dbReference type="RuleBase" id="RU004508"/>
    </source>
</evidence>
<dbReference type="GO" id="GO:0008483">
    <property type="term" value="F:transaminase activity"/>
    <property type="evidence" value="ECO:0007669"/>
    <property type="project" value="TreeGrafter"/>
</dbReference>
<dbReference type="Pfam" id="PF01041">
    <property type="entry name" value="DegT_DnrJ_EryC1"/>
    <property type="match status" value="1"/>
</dbReference>
<sequence length="375" mass="41902">MPSLKVPLVDLRAQYMTLKGEILRAFEEVLDSMQLFLGPRTQAFEEQFAAFCGCRYGVGNSSGTEALALALRACDIGPGDEVITVSNTFIATVEAIAQVGATPVFVDVDPETYLMDWRQLERVVTPRTRALLPVHLYGHAVEMGPVMEFARSHNLRVIEDASQAHGATYQGQRVGSFGDIACFSLYFSKNIGAFGEAGICTTNDAELAAKMRMLRDHGSRVKYHHDLIGGNWRMDELQAAALLVKLPHLERWNEARQVHARAYTEQLRDVVEAVPVERPWGTHVFCYYVVQVPQRDRFREALEQEGIGTNIHYPIPIHLQPCCARYGYQRGSLPVTEAAAERIVSLPMYPELTPEQRQMVIDAVKRNVSLLAAQA</sequence>
<reference evidence="6 7" key="1">
    <citation type="submission" date="2018-06" db="EMBL/GenBank/DDBJ databases">
        <title>Genomic Encyclopedia of Archaeal and Bacterial Type Strains, Phase II (KMG-II): from individual species to whole genera.</title>
        <authorList>
            <person name="Goeker M."/>
        </authorList>
    </citation>
    <scope>NUCLEOTIDE SEQUENCE [LARGE SCALE GENOMIC DNA]</scope>
    <source>
        <strain evidence="6 7">ATCC BAA-1881</strain>
    </source>
</reference>
<dbReference type="Gene3D" id="3.40.640.10">
    <property type="entry name" value="Type I PLP-dependent aspartate aminotransferase-like (Major domain)"/>
    <property type="match status" value="1"/>
</dbReference>
<evidence type="ECO:0000256" key="3">
    <source>
        <dbReference type="PIRSR" id="PIRSR000390-1"/>
    </source>
</evidence>
<dbReference type="PANTHER" id="PTHR30244">
    <property type="entry name" value="TRANSAMINASE"/>
    <property type="match status" value="1"/>
</dbReference>
<dbReference type="AlphaFoldDB" id="A0A326UPP5"/>
<name>A0A326UPP5_THEHA</name>
<dbReference type="EMBL" id="QKUF01000001">
    <property type="protein sequence ID" value="PZW36159.1"/>
    <property type="molecule type" value="Genomic_DNA"/>
</dbReference>
<evidence type="ECO:0000256" key="1">
    <source>
        <dbReference type="ARBA" id="ARBA00022898"/>
    </source>
</evidence>
<dbReference type="InterPro" id="IPR015424">
    <property type="entry name" value="PyrdxlP-dep_Trfase"/>
</dbReference>
<evidence type="ECO:0000313" key="6">
    <source>
        <dbReference type="EMBL" id="PZW36159.1"/>
    </source>
</evidence>
<protein>
    <submittedName>
        <fullName evidence="6">dTDP-4-amino-4,6-dideoxygalactose transaminase</fullName>
    </submittedName>
</protein>
<evidence type="ECO:0000256" key="4">
    <source>
        <dbReference type="PIRSR" id="PIRSR000390-2"/>
    </source>
</evidence>
<feature type="modified residue" description="N6-(pyridoxal phosphate)lysine" evidence="4">
    <location>
        <position position="189"/>
    </location>
</feature>
<dbReference type="CDD" id="cd00616">
    <property type="entry name" value="AHBA_syn"/>
    <property type="match status" value="1"/>
</dbReference>